<dbReference type="Pfam" id="PF11066">
    <property type="entry name" value="DUF2867"/>
    <property type="match status" value="1"/>
</dbReference>
<keyword evidence="2" id="KW-1185">Reference proteome</keyword>
<gene>
    <name evidence="1" type="ORF">U6A24_11915</name>
</gene>
<reference evidence="1 2" key="1">
    <citation type="journal article" date="2013" name="Int. J. Syst. Evol. Microbiol.">
        <title>Aquimarina gracilis sp. nov., isolated from the gut microflora of a mussel, Mytilus coruscus, and emended description of Aquimarina spongiae.</title>
        <authorList>
            <person name="Park S.C."/>
            <person name="Choe H.N."/>
            <person name="Baik K.S."/>
            <person name="Seong C.N."/>
        </authorList>
    </citation>
    <scope>NUCLEOTIDE SEQUENCE [LARGE SCALE GENOMIC DNA]</scope>
    <source>
        <strain evidence="1 2">PSC32</strain>
    </source>
</reference>
<accession>A0ABU5ZWE7</accession>
<sequence length="172" mass="19793">MKIKKVTFPEKSILFNHNYDYSDSYSGNLGKKNSLVTSTDIGRAFFISSPKWIGLLMTLRNKIVSIVGLKTGTTTNQKELSKKDLNFNKGDHIGVFKVFNKTETELILGEDDKHLNFRVSLFIVPNSMHKEKLIISTIVIFNNWFGKLYFLPVKVFHRFIVKSMLKKTIKSL</sequence>
<comment type="caution">
    <text evidence="1">The sequence shown here is derived from an EMBL/GenBank/DDBJ whole genome shotgun (WGS) entry which is preliminary data.</text>
</comment>
<evidence type="ECO:0000313" key="2">
    <source>
        <dbReference type="Proteomes" id="UP001327027"/>
    </source>
</evidence>
<dbReference type="EMBL" id="JAYKLX010000005">
    <property type="protein sequence ID" value="MEB3346173.1"/>
    <property type="molecule type" value="Genomic_DNA"/>
</dbReference>
<name>A0ABU5ZWE7_9FLAO</name>
<organism evidence="1 2">
    <name type="scientific">Aquimarina gracilis</name>
    <dbReference type="NCBI Taxonomy" id="874422"/>
    <lineage>
        <taxon>Bacteria</taxon>
        <taxon>Pseudomonadati</taxon>
        <taxon>Bacteroidota</taxon>
        <taxon>Flavobacteriia</taxon>
        <taxon>Flavobacteriales</taxon>
        <taxon>Flavobacteriaceae</taxon>
        <taxon>Aquimarina</taxon>
    </lineage>
</organism>
<evidence type="ECO:0000313" key="1">
    <source>
        <dbReference type="EMBL" id="MEB3346173.1"/>
    </source>
</evidence>
<dbReference type="RefSeq" id="WP_324180198.1">
    <property type="nucleotide sequence ID" value="NZ_BAABAW010000024.1"/>
</dbReference>
<dbReference type="Proteomes" id="UP001327027">
    <property type="component" value="Unassembled WGS sequence"/>
</dbReference>
<proteinExistence type="predicted"/>
<dbReference type="InterPro" id="IPR021295">
    <property type="entry name" value="DUF2867"/>
</dbReference>
<protein>
    <submittedName>
        <fullName evidence="1">DUF2867 domain-containing protein</fullName>
    </submittedName>
</protein>